<dbReference type="OrthoDB" id="6500128at2759"/>
<dbReference type="InterPro" id="IPR036640">
    <property type="entry name" value="ABC1_TM_sf"/>
</dbReference>
<keyword evidence="3" id="KW-0813">Transport</keyword>
<dbReference type="PANTHER" id="PTHR24223:SF399">
    <property type="entry name" value="ABC TRANSPORTER ATNG"/>
    <property type="match status" value="1"/>
</dbReference>
<dbReference type="Pfam" id="PF00005">
    <property type="entry name" value="ABC_tran"/>
    <property type="match status" value="1"/>
</dbReference>
<name>A0A8H4R8X2_9HELO</name>
<keyword evidence="5" id="KW-0812">Transmembrane</keyword>
<dbReference type="Gene3D" id="1.20.1560.10">
    <property type="entry name" value="ABC transporter type 1, transmembrane domain"/>
    <property type="match status" value="1"/>
</dbReference>
<dbReference type="EMBL" id="JAAMPI010001466">
    <property type="protein sequence ID" value="KAF4625088.1"/>
    <property type="molecule type" value="Genomic_DNA"/>
</dbReference>
<dbReference type="AlphaFoldDB" id="A0A8H4R8X2"/>
<dbReference type="Gene3D" id="3.40.50.300">
    <property type="entry name" value="P-loop containing nucleotide triphosphate hydrolases"/>
    <property type="match status" value="1"/>
</dbReference>
<dbReference type="GO" id="GO:0042626">
    <property type="term" value="F:ATPase-coupled transmembrane transporter activity"/>
    <property type="evidence" value="ECO:0007669"/>
    <property type="project" value="TreeGrafter"/>
</dbReference>
<evidence type="ECO:0000256" key="1">
    <source>
        <dbReference type="ARBA" id="ARBA00004651"/>
    </source>
</evidence>
<dbReference type="GO" id="GO:0005524">
    <property type="term" value="F:ATP binding"/>
    <property type="evidence" value="ECO:0007669"/>
    <property type="project" value="UniProtKB-KW"/>
</dbReference>
<dbReference type="SMART" id="SM00382">
    <property type="entry name" value="AAA"/>
    <property type="match status" value="1"/>
</dbReference>
<reference evidence="12 13" key="1">
    <citation type="submission" date="2020-03" db="EMBL/GenBank/DDBJ databases">
        <title>Draft Genome Sequence of Cudoniella acicularis.</title>
        <authorList>
            <person name="Buettner E."/>
            <person name="Kellner H."/>
        </authorList>
    </citation>
    <scope>NUCLEOTIDE SEQUENCE [LARGE SCALE GENOMIC DNA]</scope>
    <source>
        <strain evidence="12 13">DSM 108380</strain>
    </source>
</reference>
<dbReference type="GO" id="GO:0016887">
    <property type="term" value="F:ATP hydrolysis activity"/>
    <property type="evidence" value="ECO:0007669"/>
    <property type="project" value="InterPro"/>
</dbReference>
<dbReference type="InterPro" id="IPR003439">
    <property type="entry name" value="ABC_transporter-like_ATP-bd"/>
</dbReference>
<evidence type="ECO:0000256" key="8">
    <source>
        <dbReference type="ARBA" id="ARBA00022989"/>
    </source>
</evidence>
<accession>A0A8H4R8X2</accession>
<evidence type="ECO:0000256" key="6">
    <source>
        <dbReference type="ARBA" id="ARBA00022741"/>
    </source>
</evidence>
<dbReference type="Proteomes" id="UP000566819">
    <property type="component" value="Unassembled WGS sequence"/>
</dbReference>
<protein>
    <recommendedName>
        <fullName evidence="11">ABC transporter domain-containing protein</fullName>
    </recommendedName>
</protein>
<keyword evidence="7" id="KW-0067">ATP-binding</keyword>
<dbReference type="PROSITE" id="PS00211">
    <property type="entry name" value="ABC_TRANSPORTER_1"/>
    <property type="match status" value="1"/>
</dbReference>
<organism evidence="12 13">
    <name type="scientific">Cudoniella acicularis</name>
    <dbReference type="NCBI Taxonomy" id="354080"/>
    <lineage>
        <taxon>Eukaryota</taxon>
        <taxon>Fungi</taxon>
        <taxon>Dikarya</taxon>
        <taxon>Ascomycota</taxon>
        <taxon>Pezizomycotina</taxon>
        <taxon>Leotiomycetes</taxon>
        <taxon>Helotiales</taxon>
        <taxon>Tricladiaceae</taxon>
        <taxon>Cudoniella</taxon>
    </lineage>
</organism>
<evidence type="ECO:0000313" key="12">
    <source>
        <dbReference type="EMBL" id="KAF4625088.1"/>
    </source>
</evidence>
<evidence type="ECO:0000256" key="9">
    <source>
        <dbReference type="ARBA" id="ARBA00023136"/>
    </source>
</evidence>
<sequence>MVAVLVTIIMVLVVKLRSQFSPQFVALALVNVMSFSQSLAYVIQNWTQLETSLGAVARVKTFCAETENENLSSEVSPVPKGWSSRGHVTIENLVASYTPGGEPVLRDVSLDILPGSKVGICGRSGSGKSSLMASLLRLLEISPDSRIKFDGLDITTFPRQAVRAAVAVVPQHPFFLKNTNIRGNLVPHGLQSDEKILSVLRQLKIGDVVERMGGLNSPLDADRLSQGQRQLLCLARAMLADKKIILLDEASSNIDERSERLIRQVIREQFAGCTVIAIVHRLGAVADFDRIAVMGGGRLLEWDSPRALLARDSEFKRLWDLGSS</sequence>
<dbReference type="SUPFAM" id="SSF52540">
    <property type="entry name" value="P-loop containing nucleoside triphosphate hydrolases"/>
    <property type="match status" value="1"/>
</dbReference>
<feature type="domain" description="ABC transporter" evidence="11">
    <location>
        <begin position="88"/>
        <end position="321"/>
    </location>
</feature>
<evidence type="ECO:0000256" key="4">
    <source>
        <dbReference type="ARBA" id="ARBA00022475"/>
    </source>
</evidence>
<keyword evidence="8" id="KW-1133">Transmembrane helix</keyword>
<dbReference type="GO" id="GO:0005886">
    <property type="term" value="C:plasma membrane"/>
    <property type="evidence" value="ECO:0007669"/>
    <property type="project" value="UniProtKB-SubCell"/>
</dbReference>
<evidence type="ECO:0000256" key="3">
    <source>
        <dbReference type="ARBA" id="ARBA00022448"/>
    </source>
</evidence>
<dbReference type="InterPro" id="IPR027417">
    <property type="entry name" value="P-loop_NTPase"/>
</dbReference>
<keyword evidence="10" id="KW-0325">Glycoprotein</keyword>
<comment type="subcellular location">
    <subcellularLocation>
        <location evidence="1">Cell membrane</location>
        <topology evidence="1">Multi-pass membrane protein</topology>
    </subcellularLocation>
</comment>
<comment type="caution">
    <text evidence="12">The sequence shown here is derived from an EMBL/GenBank/DDBJ whole genome shotgun (WGS) entry which is preliminary data.</text>
</comment>
<evidence type="ECO:0000256" key="10">
    <source>
        <dbReference type="ARBA" id="ARBA00023180"/>
    </source>
</evidence>
<proteinExistence type="inferred from homology"/>
<dbReference type="PANTHER" id="PTHR24223">
    <property type="entry name" value="ATP-BINDING CASSETTE SUB-FAMILY C"/>
    <property type="match status" value="1"/>
</dbReference>
<evidence type="ECO:0000256" key="2">
    <source>
        <dbReference type="ARBA" id="ARBA00009726"/>
    </source>
</evidence>
<keyword evidence="9" id="KW-0472">Membrane</keyword>
<evidence type="ECO:0000256" key="5">
    <source>
        <dbReference type="ARBA" id="ARBA00022692"/>
    </source>
</evidence>
<dbReference type="FunFam" id="3.40.50.300:FF:002145">
    <property type="entry name" value="ABC transporter (MsbA subfamily)"/>
    <property type="match status" value="1"/>
</dbReference>
<evidence type="ECO:0000313" key="13">
    <source>
        <dbReference type="Proteomes" id="UP000566819"/>
    </source>
</evidence>
<dbReference type="InterPro" id="IPR017871">
    <property type="entry name" value="ABC_transporter-like_CS"/>
</dbReference>
<dbReference type="InterPro" id="IPR050173">
    <property type="entry name" value="ABC_transporter_C-like"/>
</dbReference>
<comment type="similarity">
    <text evidence="2">Belongs to the ABC transporter superfamily. ABCC family. Conjugate transporter (TC 3.A.1.208) subfamily.</text>
</comment>
<dbReference type="PROSITE" id="PS50893">
    <property type="entry name" value="ABC_TRANSPORTER_2"/>
    <property type="match status" value="1"/>
</dbReference>
<keyword evidence="4" id="KW-1003">Cell membrane</keyword>
<keyword evidence="13" id="KW-1185">Reference proteome</keyword>
<gene>
    <name evidence="12" type="ORF">G7Y89_g13081</name>
</gene>
<keyword evidence="6" id="KW-0547">Nucleotide-binding</keyword>
<evidence type="ECO:0000256" key="7">
    <source>
        <dbReference type="ARBA" id="ARBA00022840"/>
    </source>
</evidence>
<dbReference type="InterPro" id="IPR003593">
    <property type="entry name" value="AAA+_ATPase"/>
</dbReference>
<evidence type="ECO:0000259" key="11">
    <source>
        <dbReference type="PROSITE" id="PS50893"/>
    </source>
</evidence>